<evidence type="ECO:0000313" key="2">
    <source>
        <dbReference type="EMBL" id="AMY07785.1"/>
    </source>
</evidence>
<dbReference type="Pfam" id="PF12867">
    <property type="entry name" value="DinB_2"/>
    <property type="match status" value="1"/>
</dbReference>
<dbReference type="GO" id="GO:0016787">
    <property type="term" value="F:hydrolase activity"/>
    <property type="evidence" value="ECO:0007669"/>
    <property type="project" value="UniProtKB-KW"/>
</dbReference>
<protein>
    <submittedName>
        <fullName evidence="2">Metal-dependent hydrolase YfiT</fullName>
        <ecNumber evidence="2">3.-.-.-</ecNumber>
    </submittedName>
</protein>
<proteinExistence type="predicted"/>
<organism evidence="2 3">
    <name type="scientific">Luteitalea pratensis</name>
    <dbReference type="NCBI Taxonomy" id="1855912"/>
    <lineage>
        <taxon>Bacteria</taxon>
        <taxon>Pseudomonadati</taxon>
        <taxon>Acidobacteriota</taxon>
        <taxon>Vicinamibacteria</taxon>
        <taxon>Vicinamibacterales</taxon>
        <taxon>Vicinamibacteraceae</taxon>
        <taxon>Luteitalea</taxon>
    </lineage>
</organism>
<dbReference type="Proteomes" id="UP000076079">
    <property type="component" value="Chromosome"/>
</dbReference>
<dbReference type="Gene3D" id="1.20.120.450">
    <property type="entry name" value="dinb family like domain"/>
    <property type="match status" value="1"/>
</dbReference>
<dbReference type="OrthoDB" id="9793216at2"/>
<dbReference type="RefSeq" id="WP_110174526.1">
    <property type="nucleotide sequence ID" value="NZ_CP015136.1"/>
</dbReference>
<reference evidence="3" key="2">
    <citation type="submission" date="2016-04" db="EMBL/GenBank/DDBJ databases">
        <title>First Complete Genome Sequence of a Subdivision 6 Acidobacterium.</title>
        <authorList>
            <person name="Huang S."/>
            <person name="Vieira S."/>
            <person name="Bunk B."/>
            <person name="Riedel T."/>
            <person name="Sproeer C."/>
            <person name="Overmann J."/>
        </authorList>
    </citation>
    <scope>NUCLEOTIDE SEQUENCE [LARGE SCALE GENOMIC DNA]</scope>
    <source>
        <strain evidence="3">DSM 100886 HEG_-6_39</strain>
    </source>
</reference>
<reference evidence="2 3" key="1">
    <citation type="journal article" date="2016" name="Genome Announc.">
        <title>First Complete Genome Sequence of a Subdivision 6 Acidobacterium Strain.</title>
        <authorList>
            <person name="Huang S."/>
            <person name="Vieira S."/>
            <person name="Bunk B."/>
            <person name="Riedel T."/>
            <person name="Sproer C."/>
            <person name="Overmann J."/>
        </authorList>
    </citation>
    <scope>NUCLEOTIDE SEQUENCE [LARGE SCALE GENOMIC DNA]</scope>
    <source>
        <strain evidence="3">DSM 100886 HEG_-6_39</strain>
    </source>
</reference>
<accession>A0A143PGX6</accession>
<evidence type="ECO:0000313" key="3">
    <source>
        <dbReference type="Proteomes" id="UP000076079"/>
    </source>
</evidence>
<dbReference type="EC" id="3.-.-.-" evidence="2"/>
<dbReference type="STRING" id="1855912.LuPra_00966"/>
<dbReference type="EMBL" id="CP015136">
    <property type="protein sequence ID" value="AMY07785.1"/>
    <property type="molecule type" value="Genomic_DNA"/>
</dbReference>
<feature type="domain" description="DinB-like" evidence="1">
    <location>
        <begin position="25"/>
        <end position="161"/>
    </location>
</feature>
<dbReference type="InterPro" id="IPR024775">
    <property type="entry name" value="DinB-like"/>
</dbReference>
<sequence length="167" mass="18733">MPETAQQYIQRILSHAEGLDGLTLLAETPSRLESLLRATSADRWRTRPAPERWSAGEVLAHLADSEIVTGWRVRSILATDGVPLQPFDQDVWAEAFRYGEIDPAESLATFSAARASLLSLLRRVDPSRRQHHGLHAERGKEFIEHLIQLYAGHDLNHLKQIEALVAS</sequence>
<dbReference type="InterPro" id="IPR034660">
    <property type="entry name" value="DinB/YfiT-like"/>
</dbReference>
<gene>
    <name evidence="2" type="primary">yfiT_2</name>
    <name evidence="2" type="ORF">LuPra_00966</name>
</gene>
<keyword evidence="2" id="KW-0378">Hydrolase</keyword>
<evidence type="ECO:0000259" key="1">
    <source>
        <dbReference type="Pfam" id="PF12867"/>
    </source>
</evidence>
<dbReference type="KEGG" id="abac:LuPra_00966"/>
<name>A0A143PGX6_LUTPR</name>
<keyword evidence="3" id="KW-1185">Reference proteome</keyword>
<dbReference type="AlphaFoldDB" id="A0A143PGX6"/>
<dbReference type="SUPFAM" id="SSF109854">
    <property type="entry name" value="DinB/YfiT-like putative metalloenzymes"/>
    <property type="match status" value="1"/>
</dbReference>